<dbReference type="GO" id="GO:0003735">
    <property type="term" value="F:structural constituent of ribosome"/>
    <property type="evidence" value="ECO:0007669"/>
    <property type="project" value="InterPro"/>
</dbReference>
<dbReference type="AlphaFoldDB" id="A0AA41N9G1"/>
<protein>
    <recommendedName>
        <fullName evidence="6">Large ribosomal subunit protein uL13m</fullName>
    </recommendedName>
    <alternativeName>
        <fullName evidence="7">39S ribosomal protein L13, mitochondrial</fullName>
    </alternativeName>
</protein>
<dbReference type="Gene3D" id="3.90.1180.10">
    <property type="entry name" value="Ribosomal protein L13"/>
    <property type="match status" value="1"/>
</dbReference>
<evidence type="ECO:0000256" key="6">
    <source>
        <dbReference type="ARBA" id="ARBA00068950"/>
    </source>
</evidence>
<dbReference type="CDD" id="cd00392">
    <property type="entry name" value="Ribosomal_L13"/>
    <property type="match status" value="1"/>
</dbReference>
<comment type="subcellular location">
    <subcellularLocation>
        <location evidence="1">Mitochondrion</location>
    </subcellularLocation>
</comment>
<dbReference type="GO" id="GO:0017148">
    <property type="term" value="P:negative regulation of translation"/>
    <property type="evidence" value="ECO:0007669"/>
    <property type="project" value="TreeGrafter"/>
</dbReference>
<dbReference type="InterPro" id="IPR005823">
    <property type="entry name" value="Ribosomal_uL13_bac-type"/>
</dbReference>
<keyword evidence="9" id="KW-1185">Reference proteome</keyword>
<evidence type="ECO:0000256" key="7">
    <source>
        <dbReference type="ARBA" id="ARBA00075605"/>
    </source>
</evidence>
<dbReference type="Pfam" id="PF00572">
    <property type="entry name" value="Ribosomal_L13"/>
    <property type="match status" value="1"/>
</dbReference>
<keyword evidence="5" id="KW-0687">Ribonucleoprotein</keyword>
<accession>A0AA41N9G1</accession>
<organism evidence="8 9">
    <name type="scientific">Sciurus carolinensis</name>
    <name type="common">Eastern gray squirrel</name>
    <dbReference type="NCBI Taxonomy" id="30640"/>
    <lineage>
        <taxon>Eukaryota</taxon>
        <taxon>Metazoa</taxon>
        <taxon>Chordata</taxon>
        <taxon>Craniata</taxon>
        <taxon>Vertebrata</taxon>
        <taxon>Euteleostomi</taxon>
        <taxon>Mammalia</taxon>
        <taxon>Eutheria</taxon>
        <taxon>Euarchontoglires</taxon>
        <taxon>Glires</taxon>
        <taxon>Rodentia</taxon>
        <taxon>Sciuromorpha</taxon>
        <taxon>Sciuridae</taxon>
        <taxon>Sciurinae</taxon>
        <taxon>Sciurini</taxon>
        <taxon>Sciurus</taxon>
    </lineage>
</organism>
<evidence type="ECO:0000256" key="5">
    <source>
        <dbReference type="ARBA" id="ARBA00023274"/>
    </source>
</evidence>
<comment type="similarity">
    <text evidence="2">Belongs to the universal ribosomal protein uL13 family.</text>
</comment>
<dbReference type="GO" id="GO:0005762">
    <property type="term" value="C:mitochondrial large ribosomal subunit"/>
    <property type="evidence" value="ECO:0007669"/>
    <property type="project" value="TreeGrafter"/>
</dbReference>
<dbReference type="GO" id="GO:0006412">
    <property type="term" value="P:translation"/>
    <property type="evidence" value="ECO:0007669"/>
    <property type="project" value="InterPro"/>
</dbReference>
<evidence type="ECO:0000256" key="4">
    <source>
        <dbReference type="ARBA" id="ARBA00023128"/>
    </source>
</evidence>
<keyword evidence="4" id="KW-0496">Mitochondrion</keyword>
<dbReference type="HAMAP" id="MF_01366">
    <property type="entry name" value="Ribosomal_uL13"/>
    <property type="match status" value="1"/>
</dbReference>
<keyword evidence="3 8" id="KW-0689">Ribosomal protein</keyword>
<reference evidence="8" key="1">
    <citation type="submission" date="2020-03" db="EMBL/GenBank/DDBJ databases">
        <title>Studies in the Genomics of Life Span.</title>
        <authorList>
            <person name="Glass D."/>
        </authorList>
    </citation>
    <scope>NUCLEOTIDE SEQUENCE</scope>
    <source>
        <strain evidence="8">SUZIE</strain>
        <tissue evidence="8">Muscle</tissue>
    </source>
</reference>
<dbReference type="NCBIfam" id="TIGR01066">
    <property type="entry name" value="rplM_bact"/>
    <property type="match status" value="1"/>
</dbReference>
<dbReference type="Proteomes" id="UP001166674">
    <property type="component" value="Unassembled WGS sequence"/>
</dbReference>
<evidence type="ECO:0000313" key="9">
    <source>
        <dbReference type="Proteomes" id="UP001166674"/>
    </source>
</evidence>
<proteinExistence type="inferred from homology"/>
<dbReference type="GO" id="GO:0003729">
    <property type="term" value="F:mRNA binding"/>
    <property type="evidence" value="ECO:0007669"/>
    <property type="project" value="TreeGrafter"/>
</dbReference>
<dbReference type="PANTHER" id="PTHR11545:SF2">
    <property type="entry name" value="LARGE RIBOSOMAL SUBUNIT PROTEIN UL13M"/>
    <property type="match status" value="1"/>
</dbReference>
<dbReference type="FunFam" id="3.90.1180.10:FF:000030">
    <property type="entry name" value="39S ribosomal protein L13, mitochondrial"/>
    <property type="match status" value="1"/>
</dbReference>
<evidence type="ECO:0000256" key="3">
    <source>
        <dbReference type="ARBA" id="ARBA00022980"/>
    </source>
</evidence>
<name>A0AA41N9G1_SCICA</name>
<gene>
    <name evidence="8" type="ORF">SUZIE_187235</name>
</gene>
<dbReference type="SUPFAM" id="SSF52161">
    <property type="entry name" value="Ribosomal protein L13"/>
    <property type="match status" value="1"/>
</dbReference>
<evidence type="ECO:0000313" key="8">
    <source>
        <dbReference type="EMBL" id="MBZ3886295.1"/>
    </source>
</evidence>
<evidence type="ECO:0000256" key="2">
    <source>
        <dbReference type="ARBA" id="ARBA00006227"/>
    </source>
</evidence>
<dbReference type="EMBL" id="JAATJV010407076">
    <property type="protein sequence ID" value="MBZ3886295.1"/>
    <property type="molecule type" value="Genomic_DNA"/>
</dbReference>
<dbReference type="PIRSF" id="PIRSF002181">
    <property type="entry name" value="Ribosomal_L13"/>
    <property type="match status" value="1"/>
</dbReference>
<sequence>MSSFSPAHQQWATFARIWYLLDGKMQPPGKLAALASIKLQGLHKPVYHQLSDCGDHVVIINARHIAFSENKWEQKVYSSHTGSPGEFRQVTAAQHHQKDAVAIVKSAIHGMLSKNLHRRTMMQRLHLFPDEDIPEYTLKNVVEELPQPRKIPKCLDEYTQEEAEAFPGVWSLPEDYWI</sequence>
<dbReference type="PANTHER" id="PTHR11545">
    <property type="entry name" value="RIBOSOMAL PROTEIN L13"/>
    <property type="match status" value="1"/>
</dbReference>
<dbReference type="InterPro" id="IPR005822">
    <property type="entry name" value="Ribosomal_uL13"/>
</dbReference>
<comment type="caution">
    <text evidence="8">The sequence shown here is derived from an EMBL/GenBank/DDBJ whole genome shotgun (WGS) entry which is preliminary data.</text>
</comment>
<evidence type="ECO:0000256" key="1">
    <source>
        <dbReference type="ARBA" id="ARBA00004173"/>
    </source>
</evidence>
<dbReference type="InterPro" id="IPR036899">
    <property type="entry name" value="Ribosomal_uL13_sf"/>
</dbReference>